<dbReference type="OrthoDB" id="345097at2"/>
<comment type="caution">
    <text evidence="1">The sequence shown here is derived from an EMBL/GenBank/DDBJ whole genome shotgun (WGS) entry which is preliminary data.</text>
</comment>
<accession>A0A4R9IJC2</accession>
<gene>
    <name evidence="1" type="ORF">EHQ24_00030</name>
</gene>
<dbReference type="AlphaFoldDB" id="A0A4R9IJC2"/>
<sequence>METLRFGTAGLAWAAPHSLSVTRLHPQTLCQSLTSRWDSGSGNVASTSSLYAIVQNVIIKINKQNI</sequence>
<reference evidence="1" key="1">
    <citation type="journal article" date="2019" name="PLoS Negl. Trop. Dis.">
        <title>Revisiting the worldwide diversity of Leptospira species in the environment.</title>
        <authorList>
            <person name="Vincent A.T."/>
            <person name="Schiettekatte O."/>
            <person name="Bourhy P."/>
            <person name="Veyrier F.J."/>
            <person name="Picardeau M."/>
        </authorList>
    </citation>
    <scope>NUCLEOTIDE SEQUENCE [LARGE SCALE GENOMIC DNA]</scope>
    <source>
        <strain evidence="1">201800287</strain>
    </source>
</reference>
<organism evidence="1 2">
    <name type="scientific">Leptospira noumeaensis</name>
    <dbReference type="NCBI Taxonomy" id="2484964"/>
    <lineage>
        <taxon>Bacteria</taxon>
        <taxon>Pseudomonadati</taxon>
        <taxon>Spirochaetota</taxon>
        <taxon>Spirochaetia</taxon>
        <taxon>Leptospirales</taxon>
        <taxon>Leptospiraceae</taxon>
        <taxon>Leptospira</taxon>
    </lineage>
</organism>
<dbReference type="Proteomes" id="UP000298009">
    <property type="component" value="Unassembled WGS sequence"/>
</dbReference>
<keyword evidence="2" id="KW-1185">Reference proteome</keyword>
<name>A0A4R9IJC2_9LEPT</name>
<protein>
    <submittedName>
        <fullName evidence="1">Uncharacterized protein</fullName>
    </submittedName>
</protein>
<proteinExistence type="predicted"/>
<dbReference type="EMBL" id="RQFK01000003">
    <property type="protein sequence ID" value="TGK89263.1"/>
    <property type="molecule type" value="Genomic_DNA"/>
</dbReference>
<evidence type="ECO:0000313" key="2">
    <source>
        <dbReference type="Proteomes" id="UP000298009"/>
    </source>
</evidence>
<evidence type="ECO:0000313" key="1">
    <source>
        <dbReference type="EMBL" id="TGK89263.1"/>
    </source>
</evidence>